<organism evidence="1 2">
    <name type="scientific">Methanobrevibacter arboriphilus JCM 13429 = DSM 1125</name>
    <dbReference type="NCBI Taxonomy" id="1300164"/>
    <lineage>
        <taxon>Archaea</taxon>
        <taxon>Methanobacteriati</taxon>
        <taxon>Methanobacteriota</taxon>
        <taxon>Methanomada group</taxon>
        <taxon>Methanobacteria</taxon>
        <taxon>Methanobacteriales</taxon>
        <taxon>Methanobacteriaceae</taxon>
        <taxon>Methanobrevibacter</taxon>
    </lineage>
</organism>
<comment type="caution">
    <text evidence="1">The sequence shown here is derived from an EMBL/GenBank/DDBJ whole genome shotgun (WGS) entry which is preliminary data.</text>
</comment>
<dbReference type="OrthoDB" id="374612at2157"/>
<proteinExistence type="predicted"/>
<dbReference type="RefSeq" id="WP_080460495.1">
    <property type="nucleotide sequence ID" value="NZ_BBET01000040.1"/>
</dbReference>
<evidence type="ECO:0000313" key="1">
    <source>
        <dbReference type="EMBL" id="OQD58648.1"/>
    </source>
</evidence>
<keyword evidence="2" id="KW-1185">Reference proteome</keyword>
<protein>
    <submittedName>
        <fullName evidence="1">Uncharacterized protein</fullName>
    </submittedName>
</protein>
<evidence type="ECO:0000313" key="2">
    <source>
        <dbReference type="Proteomes" id="UP000191661"/>
    </source>
</evidence>
<sequence length="218" mass="25290">MINKRINSDRIFNPILNNHKGINLNNKNKYGNISSCKCNSTCSCNGNCGKSCKCTKFYAEDDDKLVFFNDDSYAVYRLGEWRNNYKLNLLGIDNEIPATQITKNQSLNIIDEIRKYNFNFKGFRINGMVGLAIRFNELQNEDVGELIDTEEKEYYNIKNELNKLKLENPSDFIEINNEKFLIYKLKENCHGAILSKPVNEFTRKYSTVYLSKIKLSGI</sequence>
<accession>A0A1V6N1S3</accession>
<name>A0A1V6N1S3_METAZ</name>
<reference evidence="1 2" key="1">
    <citation type="submission" date="2014-12" db="EMBL/GenBank/DDBJ databases">
        <title>Genome sequence of Methanobrevibacter arboriphilicus DH1, DSM1125.</title>
        <authorList>
            <person name="Poehlein A."/>
            <person name="Thauer R.K."/>
            <person name="Seedorf H."/>
            <person name="Daniel R."/>
        </authorList>
    </citation>
    <scope>NUCLEOTIDE SEQUENCE [LARGE SCALE GENOMIC DNA]</scope>
    <source>
        <strain evidence="1 2">DH1</strain>
    </source>
</reference>
<dbReference type="EMBL" id="JXMW01000011">
    <property type="protein sequence ID" value="OQD58648.1"/>
    <property type="molecule type" value="Genomic_DNA"/>
</dbReference>
<dbReference type="Proteomes" id="UP000191661">
    <property type="component" value="Unassembled WGS sequence"/>
</dbReference>
<gene>
    <name evidence="1" type="ORF">MBBAR_11c00410</name>
</gene>
<dbReference type="AlphaFoldDB" id="A0A1V6N1S3"/>